<evidence type="ECO:0000313" key="6">
    <source>
        <dbReference type="Proteomes" id="UP000434916"/>
    </source>
</evidence>
<dbReference type="Pfam" id="PF16144">
    <property type="entry name" value="DUF4852"/>
    <property type="match status" value="1"/>
</dbReference>
<organism evidence="4 7">
    <name type="scientific">Parabacteroides merdae</name>
    <dbReference type="NCBI Taxonomy" id="46503"/>
    <lineage>
        <taxon>Bacteria</taxon>
        <taxon>Pseudomonadati</taxon>
        <taxon>Bacteroidota</taxon>
        <taxon>Bacteroidia</taxon>
        <taxon>Bacteroidales</taxon>
        <taxon>Tannerellaceae</taxon>
        <taxon>Parabacteroides</taxon>
    </lineage>
</organism>
<dbReference type="EMBL" id="WNCN01000006">
    <property type="protein sequence ID" value="MTU38945.1"/>
    <property type="molecule type" value="Genomic_DNA"/>
</dbReference>
<comment type="caution">
    <text evidence="4">The sequence shown here is derived from an EMBL/GenBank/DDBJ whole genome shotgun (WGS) entry which is preliminary data.</text>
</comment>
<dbReference type="InterPro" id="IPR032325">
    <property type="entry name" value="DUF4852"/>
</dbReference>
<dbReference type="Proteomes" id="UP001055114">
    <property type="component" value="Unassembled WGS sequence"/>
</dbReference>
<sequence>MNMKHFLCLLFCLSFLLFPVYAQESYETYSGDTFKTGDVLTLGDFYLSSTKYSHLKYAYTDTYGKVRYEAFNGKDLPFSKVTIREIIRPEDKNMFLNEAVVFALESEKAPDKKLFVEIDRAIEQGEIVVNMPEPVIKCEEMTLEQMFICCVRVNKLPIDDKVVLNYISVVNKELGQECRRDQFKFRKLKGEYQARLEKGMADFDFTKTYFIKVNNNHNGYDFDHKGYPLSYPTRSGSSPKQCIPFNGFNFMPVNPDQAFFIPVSMDDAEKYEKRSRGTGQNGYVSPLVYTVVYLQPLDKYMELPKGKYNVLNVENLYRSTLIGVKVKGLEVYDNKNFRYNLIGSALFE</sequence>
<protein>
    <submittedName>
        <fullName evidence="4">DUF4852 domain-containing protein</fullName>
    </submittedName>
</protein>
<dbReference type="Proteomes" id="UP000448908">
    <property type="component" value="Unassembled WGS sequence"/>
</dbReference>
<proteinExistence type="predicted"/>
<evidence type="ECO:0000313" key="8">
    <source>
        <dbReference type="Proteomes" id="UP000482671"/>
    </source>
</evidence>
<keyword evidence="1" id="KW-0732">Signal</keyword>
<dbReference type="EMBL" id="WNDD01000004">
    <property type="protein sequence ID" value="MTV00913.1"/>
    <property type="molecule type" value="Genomic_DNA"/>
</dbReference>
<gene>
    <name evidence="2" type="ORF">CE91St3_18780</name>
    <name evidence="3" type="ORF">GMD82_05390</name>
    <name evidence="4" type="ORF">GMD92_10185</name>
    <name evidence="5" type="ORF">GME02_04380</name>
</gene>
<evidence type="ECO:0000313" key="4">
    <source>
        <dbReference type="EMBL" id="MTU69435.1"/>
    </source>
</evidence>
<reference evidence="2" key="2">
    <citation type="submission" date="2022-01" db="EMBL/GenBank/DDBJ databases">
        <title>Novel bile acid biosynthetic pathways are enriched in the microbiome of centenarians.</title>
        <authorList>
            <person name="Sato Y."/>
            <person name="Atarashi K."/>
            <person name="Plichta R.D."/>
            <person name="Arai Y."/>
            <person name="Sasajima S."/>
            <person name="Kearney M.S."/>
            <person name="Suda W."/>
            <person name="Takeshita K."/>
            <person name="Sasaki T."/>
            <person name="Okamoto S."/>
            <person name="Skelly N.A."/>
            <person name="Okamura Y."/>
            <person name="Vlamakis H."/>
            <person name="Li Y."/>
            <person name="Tanoue T."/>
            <person name="Takei H."/>
            <person name="Nittono H."/>
            <person name="Narushima S."/>
            <person name="Irie J."/>
            <person name="Itoh H."/>
            <person name="Moriya K."/>
            <person name="Sugiura Y."/>
            <person name="Suematsu M."/>
            <person name="Moritoki N."/>
            <person name="Shibata S."/>
            <person name="Littman R.D."/>
            <person name="Fischbach A.M."/>
            <person name="Uwamino Y."/>
            <person name="Inoue T."/>
            <person name="Honda A."/>
            <person name="Hattori M."/>
            <person name="Murai T."/>
            <person name="Xavier J.R."/>
            <person name="Hirose N."/>
            <person name="Honda K."/>
        </authorList>
    </citation>
    <scope>NUCLEOTIDE SEQUENCE</scope>
    <source>
        <strain evidence="2">CE91-St3</strain>
    </source>
</reference>
<dbReference type="Proteomes" id="UP000482671">
    <property type="component" value="Unassembled WGS sequence"/>
</dbReference>
<accession>A0A355VP63</accession>
<dbReference type="Proteomes" id="UP000434916">
    <property type="component" value="Unassembled WGS sequence"/>
</dbReference>
<evidence type="ECO:0000256" key="1">
    <source>
        <dbReference type="SAM" id="SignalP"/>
    </source>
</evidence>
<evidence type="ECO:0000313" key="2">
    <source>
        <dbReference type="EMBL" id="GKH72015.1"/>
    </source>
</evidence>
<evidence type="ECO:0000313" key="5">
    <source>
        <dbReference type="EMBL" id="MTV00913.1"/>
    </source>
</evidence>
<evidence type="ECO:0000313" key="3">
    <source>
        <dbReference type="EMBL" id="MTU38945.1"/>
    </source>
</evidence>
<dbReference type="EMBL" id="WNDA01000013">
    <property type="protein sequence ID" value="MTU69435.1"/>
    <property type="molecule type" value="Genomic_DNA"/>
</dbReference>
<keyword evidence="6" id="KW-1185">Reference proteome</keyword>
<evidence type="ECO:0000313" key="7">
    <source>
        <dbReference type="Proteomes" id="UP000448908"/>
    </source>
</evidence>
<reference evidence="6 7" key="1">
    <citation type="journal article" date="2019" name="Nat. Med.">
        <title>A library of human gut bacterial isolates paired with longitudinal multiomics data enables mechanistic microbiome research.</title>
        <authorList>
            <person name="Poyet M."/>
            <person name="Groussin M."/>
            <person name="Gibbons S.M."/>
            <person name="Avila-Pacheco J."/>
            <person name="Jiang X."/>
            <person name="Kearney S.M."/>
            <person name="Perrotta A.R."/>
            <person name="Berdy B."/>
            <person name="Zhao S."/>
            <person name="Lieberman T.D."/>
            <person name="Swanson P.K."/>
            <person name="Smith M."/>
            <person name="Roesemann S."/>
            <person name="Alexander J.E."/>
            <person name="Rich S.A."/>
            <person name="Livny J."/>
            <person name="Vlamakis H."/>
            <person name="Clish C."/>
            <person name="Bullock K."/>
            <person name="Deik A."/>
            <person name="Scott J."/>
            <person name="Pierce K.A."/>
            <person name="Xavier R.J."/>
            <person name="Alm E.J."/>
        </authorList>
    </citation>
    <scope>NUCLEOTIDE SEQUENCE [LARGE SCALE GENOMIC DNA]</scope>
    <source>
        <strain evidence="5 8">BIOML-A11</strain>
        <strain evidence="4 7">BIOML-A16</strain>
        <strain evidence="3 6">BIOML-A29</strain>
    </source>
</reference>
<name>A0A355VP63_9BACT</name>
<feature type="chain" id="PRO_5044584904" evidence="1">
    <location>
        <begin position="23"/>
        <end position="348"/>
    </location>
</feature>
<dbReference type="EMBL" id="BQNZ01000001">
    <property type="protein sequence ID" value="GKH72015.1"/>
    <property type="molecule type" value="Genomic_DNA"/>
</dbReference>
<dbReference type="OrthoDB" id="1042780at2"/>
<dbReference type="AlphaFoldDB" id="A0A355VP63"/>
<feature type="signal peptide" evidence="1">
    <location>
        <begin position="1"/>
        <end position="22"/>
    </location>
</feature>